<dbReference type="InterPro" id="IPR006094">
    <property type="entry name" value="Oxid_FAD_bind_N"/>
</dbReference>
<gene>
    <name evidence="7" type="ORF">FHS36_002334</name>
</gene>
<dbReference type="PANTHER" id="PTHR42973:SF39">
    <property type="entry name" value="FAD-BINDING PCMH-TYPE DOMAIN-CONTAINING PROTEIN"/>
    <property type="match status" value="1"/>
</dbReference>
<dbReference type="PROSITE" id="PS51387">
    <property type="entry name" value="FAD_PCMH"/>
    <property type="match status" value="1"/>
</dbReference>
<dbReference type="SUPFAM" id="SSF56176">
    <property type="entry name" value="FAD-binding/transporter-associated domain-like"/>
    <property type="match status" value="1"/>
</dbReference>
<reference evidence="7 8" key="1">
    <citation type="submission" date="2020-08" db="EMBL/GenBank/DDBJ databases">
        <title>Genomic Encyclopedia of Type Strains, Phase III (KMG-III): the genomes of soil and plant-associated and newly described type strains.</title>
        <authorList>
            <person name="Whitman W."/>
        </authorList>
    </citation>
    <scope>NUCLEOTIDE SEQUENCE [LARGE SCALE GENOMIC DNA]</scope>
    <source>
        <strain evidence="7 8">CECT 3259</strain>
    </source>
</reference>
<comment type="cofactor">
    <cofactor evidence="1">
        <name>FAD</name>
        <dbReference type="ChEBI" id="CHEBI:57692"/>
    </cofactor>
</comment>
<comment type="caution">
    <text evidence="7">The sequence shown here is derived from an EMBL/GenBank/DDBJ whole genome shotgun (WGS) entry which is preliminary data.</text>
</comment>
<evidence type="ECO:0000256" key="2">
    <source>
        <dbReference type="ARBA" id="ARBA00005466"/>
    </source>
</evidence>
<dbReference type="AlphaFoldDB" id="A0A7W8BAZ1"/>
<comment type="similarity">
    <text evidence="2">Belongs to the oxygen-dependent FAD-linked oxidoreductase family.</text>
</comment>
<feature type="domain" description="FAD-binding PCMH-type" evidence="6">
    <location>
        <begin position="51"/>
        <end position="238"/>
    </location>
</feature>
<dbReference type="InterPro" id="IPR016166">
    <property type="entry name" value="FAD-bd_PCMH"/>
</dbReference>
<dbReference type="InterPro" id="IPR036318">
    <property type="entry name" value="FAD-bd_PCMH-like_sf"/>
</dbReference>
<dbReference type="Pfam" id="PF08031">
    <property type="entry name" value="BBE"/>
    <property type="match status" value="1"/>
</dbReference>
<evidence type="ECO:0000313" key="7">
    <source>
        <dbReference type="EMBL" id="MBB5118901.1"/>
    </source>
</evidence>
<evidence type="ECO:0000256" key="1">
    <source>
        <dbReference type="ARBA" id="ARBA00001974"/>
    </source>
</evidence>
<organism evidence="7 8">
    <name type="scientific">Streptomyces eurocidicus</name>
    <name type="common">Streptoverticillium eurocidicus</name>
    <dbReference type="NCBI Taxonomy" id="66423"/>
    <lineage>
        <taxon>Bacteria</taxon>
        <taxon>Bacillati</taxon>
        <taxon>Actinomycetota</taxon>
        <taxon>Actinomycetes</taxon>
        <taxon>Kitasatosporales</taxon>
        <taxon>Streptomycetaceae</taxon>
        <taxon>Streptomyces</taxon>
    </lineage>
</organism>
<keyword evidence="3" id="KW-0285">Flavoprotein</keyword>
<evidence type="ECO:0000256" key="5">
    <source>
        <dbReference type="ARBA" id="ARBA00023002"/>
    </source>
</evidence>
<dbReference type="Pfam" id="PF01565">
    <property type="entry name" value="FAD_binding_4"/>
    <property type="match status" value="1"/>
</dbReference>
<dbReference type="PANTHER" id="PTHR42973">
    <property type="entry name" value="BINDING OXIDOREDUCTASE, PUTATIVE (AFU_ORTHOLOGUE AFUA_1G17690)-RELATED"/>
    <property type="match status" value="1"/>
</dbReference>
<keyword evidence="4" id="KW-0274">FAD</keyword>
<dbReference type="GO" id="GO:0016491">
    <property type="term" value="F:oxidoreductase activity"/>
    <property type="evidence" value="ECO:0007669"/>
    <property type="project" value="UniProtKB-KW"/>
</dbReference>
<dbReference type="Gene3D" id="3.40.462.20">
    <property type="match status" value="1"/>
</dbReference>
<dbReference type="InterPro" id="IPR012951">
    <property type="entry name" value="BBE"/>
</dbReference>
<dbReference type="Gene3D" id="3.30.465.10">
    <property type="match status" value="1"/>
</dbReference>
<name>A0A7W8BAZ1_STREU</name>
<protein>
    <recommendedName>
        <fullName evidence="6">FAD-binding PCMH-type domain-containing protein</fullName>
    </recommendedName>
</protein>
<accession>A0A7W8BAZ1</accession>
<evidence type="ECO:0000259" key="6">
    <source>
        <dbReference type="PROSITE" id="PS51387"/>
    </source>
</evidence>
<evidence type="ECO:0000256" key="3">
    <source>
        <dbReference type="ARBA" id="ARBA00022630"/>
    </source>
</evidence>
<dbReference type="Proteomes" id="UP000528608">
    <property type="component" value="Unassembled WGS sequence"/>
</dbReference>
<evidence type="ECO:0000313" key="8">
    <source>
        <dbReference type="Proteomes" id="UP000528608"/>
    </source>
</evidence>
<sequence>MDITKNEQPAEHSRSSLPEAVTVDFEPVQSIAAPFRAVRVTPDDPRYPELVTGNDKRWVATPQCVQVVGNSDQVLHAVDRAARAGQRISVRGGGHSYAPFVYHPEAEVIIDLSLMYDVYYCERRRAFAVEGGAQLGRIYEWLFKGWGVTLPGGVCPGVGIGGHASGGGYGLLSRKFGYVVDHLEAVEMVVVGRDRRARRITASRNPDDPHHDLWWAVTGGGGGNFGIVTRYWFRSPGRHDANPAEQLPRPPKEVLLSVVPVPWADLDRTGFTRLVRNFGTWHEQNKAPDSPYTSLTGVVFLQHKSSQSINILTQIDAGIPHAEELLTSYLVAITQGTKAAVPPAQKLSWLDATELIGTSNPTLMTSPAMRSGVKTAYMRKGFTDAQIGTLYEQMTRDDYINPNATLQLTGVAGGRINAVDPHATASVHRDSAFLALFENYWHDPREDEQHMGWLRDIYHGAFASTGGYPVPNEQTDGCYINSPDTDIKDPRFNRSGVPWHALYYKENYRRLQRAKARFDPTDFFRHAQSVELPDKS</sequence>
<dbReference type="OrthoDB" id="545125at2"/>
<dbReference type="EMBL" id="JACHJF010000005">
    <property type="protein sequence ID" value="MBB5118901.1"/>
    <property type="molecule type" value="Genomic_DNA"/>
</dbReference>
<evidence type="ECO:0000256" key="4">
    <source>
        <dbReference type="ARBA" id="ARBA00022827"/>
    </source>
</evidence>
<dbReference type="InterPro" id="IPR016169">
    <property type="entry name" value="FAD-bd_PCMH_sub2"/>
</dbReference>
<proteinExistence type="inferred from homology"/>
<keyword evidence="5" id="KW-0560">Oxidoreductase</keyword>
<dbReference type="RefSeq" id="WP_102917430.1">
    <property type="nucleotide sequence ID" value="NZ_JACHJF010000005.1"/>
</dbReference>
<dbReference type="GO" id="GO:0071949">
    <property type="term" value="F:FAD binding"/>
    <property type="evidence" value="ECO:0007669"/>
    <property type="project" value="InterPro"/>
</dbReference>
<dbReference type="InterPro" id="IPR050416">
    <property type="entry name" value="FAD-linked_Oxidoreductase"/>
</dbReference>